<comment type="caution">
    <text evidence="1">The sequence shown here is derived from an EMBL/GenBank/DDBJ whole genome shotgun (WGS) entry which is preliminary data.</text>
</comment>
<evidence type="ECO:0000313" key="2">
    <source>
        <dbReference type="Proteomes" id="UP000824469"/>
    </source>
</evidence>
<accession>A0AA38KIK3</accession>
<keyword evidence="2" id="KW-1185">Reference proteome</keyword>
<feature type="non-terminal residue" evidence="1">
    <location>
        <position position="57"/>
    </location>
</feature>
<name>A0AA38KIK3_TAXCH</name>
<dbReference type="EMBL" id="JAHRHJ020000008">
    <property type="protein sequence ID" value="KAH9305914.1"/>
    <property type="molecule type" value="Genomic_DNA"/>
</dbReference>
<dbReference type="Proteomes" id="UP000824469">
    <property type="component" value="Unassembled WGS sequence"/>
</dbReference>
<feature type="non-terminal residue" evidence="1">
    <location>
        <position position="1"/>
    </location>
</feature>
<organism evidence="1 2">
    <name type="scientific">Taxus chinensis</name>
    <name type="common">Chinese yew</name>
    <name type="synonym">Taxus wallichiana var. chinensis</name>
    <dbReference type="NCBI Taxonomy" id="29808"/>
    <lineage>
        <taxon>Eukaryota</taxon>
        <taxon>Viridiplantae</taxon>
        <taxon>Streptophyta</taxon>
        <taxon>Embryophyta</taxon>
        <taxon>Tracheophyta</taxon>
        <taxon>Spermatophyta</taxon>
        <taxon>Pinopsida</taxon>
        <taxon>Pinidae</taxon>
        <taxon>Conifers II</taxon>
        <taxon>Cupressales</taxon>
        <taxon>Taxaceae</taxon>
        <taxon>Taxus</taxon>
    </lineage>
</organism>
<gene>
    <name evidence="1" type="ORF">KI387_010318</name>
</gene>
<evidence type="ECO:0000313" key="1">
    <source>
        <dbReference type="EMBL" id="KAH9305914.1"/>
    </source>
</evidence>
<reference evidence="1 2" key="1">
    <citation type="journal article" date="2021" name="Nat. Plants">
        <title>The Taxus genome provides insights into paclitaxel biosynthesis.</title>
        <authorList>
            <person name="Xiong X."/>
            <person name="Gou J."/>
            <person name="Liao Q."/>
            <person name="Li Y."/>
            <person name="Zhou Q."/>
            <person name="Bi G."/>
            <person name="Li C."/>
            <person name="Du R."/>
            <person name="Wang X."/>
            <person name="Sun T."/>
            <person name="Guo L."/>
            <person name="Liang H."/>
            <person name="Lu P."/>
            <person name="Wu Y."/>
            <person name="Zhang Z."/>
            <person name="Ro D.K."/>
            <person name="Shang Y."/>
            <person name="Huang S."/>
            <person name="Yan J."/>
        </authorList>
    </citation>
    <scope>NUCLEOTIDE SEQUENCE [LARGE SCALE GENOMIC DNA]</scope>
    <source>
        <strain evidence="1">Ta-2019</strain>
    </source>
</reference>
<protein>
    <submittedName>
        <fullName evidence="1">Uncharacterized protein</fullName>
    </submittedName>
</protein>
<dbReference type="AlphaFoldDB" id="A0AA38KIK3"/>
<sequence length="57" mass="6078">FGDEEGCLVEIVYDLDKTDLDRGGALKIDLIGGTKGALVFGDEDDGFDKRGDAFPPT</sequence>
<proteinExistence type="predicted"/>